<evidence type="ECO:0000256" key="1">
    <source>
        <dbReference type="ARBA" id="ARBA00004651"/>
    </source>
</evidence>
<evidence type="ECO:0000256" key="6">
    <source>
        <dbReference type="ARBA" id="ARBA00022989"/>
    </source>
</evidence>
<keyword evidence="6 8" id="KW-1133">Transmembrane helix</keyword>
<sequence>MAVSTANATAPRGDFLAGAAKAAPFIIMLIPFGAVFGVVARNSGLDLTQTMAFSGAVIAGASQFTAVQLLVDDAPVAVIVATALAVNLRMMMYSIAMVPHLGPAPLWQRALIAYLNVDQTYALSVAEYETRPEMPIRNRVAYFVGTAAPIVPCWILSTLAGATLGRALPESMPVDFVLPLMFLGMASPMMKTRAHVAAALVASGAAILFTGFPAGTGLLAAAILGMIAGAVVDDADPNRRPT</sequence>
<dbReference type="PANTHER" id="PTHR34979">
    <property type="entry name" value="INNER MEMBRANE PROTEIN YGAZ"/>
    <property type="match status" value="1"/>
</dbReference>
<evidence type="ECO:0000313" key="10">
    <source>
        <dbReference type="Proteomes" id="UP000198885"/>
    </source>
</evidence>
<dbReference type="Pfam" id="PF03591">
    <property type="entry name" value="AzlC"/>
    <property type="match status" value="1"/>
</dbReference>
<evidence type="ECO:0000313" key="9">
    <source>
        <dbReference type="EMBL" id="SER67618.1"/>
    </source>
</evidence>
<keyword evidence="7 8" id="KW-0472">Membrane</keyword>
<dbReference type="PANTHER" id="PTHR34979:SF1">
    <property type="entry name" value="INNER MEMBRANE PROTEIN YGAZ"/>
    <property type="match status" value="1"/>
</dbReference>
<dbReference type="Proteomes" id="UP000198885">
    <property type="component" value="Unassembled WGS sequence"/>
</dbReference>
<evidence type="ECO:0000256" key="8">
    <source>
        <dbReference type="SAM" id="Phobius"/>
    </source>
</evidence>
<dbReference type="GO" id="GO:1903785">
    <property type="term" value="P:L-valine transmembrane transport"/>
    <property type="evidence" value="ECO:0007669"/>
    <property type="project" value="TreeGrafter"/>
</dbReference>
<evidence type="ECO:0000256" key="3">
    <source>
        <dbReference type="ARBA" id="ARBA00022448"/>
    </source>
</evidence>
<dbReference type="RefSeq" id="WP_092688580.1">
    <property type="nucleotide sequence ID" value="NZ_FOGU01000002.1"/>
</dbReference>
<proteinExistence type="inferred from homology"/>
<dbReference type="OrthoDB" id="3579489at2"/>
<accession>A0A1H9R4I2</accession>
<feature type="transmembrane region" description="Helical" evidence="8">
    <location>
        <begin position="140"/>
        <end position="164"/>
    </location>
</feature>
<gene>
    <name evidence="9" type="ORF">SAMN04490244_102123</name>
</gene>
<evidence type="ECO:0000256" key="4">
    <source>
        <dbReference type="ARBA" id="ARBA00022475"/>
    </source>
</evidence>
<keyword evidence="3" id="KW-0813">Transport</keyword>
<protein>
    <submittedName>
        <fullName evidence="9">Predicted branched-chain amino acid permease (Azaleucine resistance)</fullName>
    </submittedName>
</protein>
<feature type="transmembrane region" description="Helical" evidence="8">
    <location>
        <begin position="206"/>
        <end position="232"/>
    </location>
</feature>
<dbReference type="GO" id="GO:0005886">
    <property type="term" value="C:plasma membrane"/>
    <property type="evidence" value="ECO:0007669"/>
    <property type="project" value="UniProtKB-SubCell"/>
</dbReference>
<dbReference type="EMBL" id="FOGU01000002">
    <property type="protein sequence ID" value="SER67618.1"/>
    <property type="molecule type" value="Genomic_DNA"/>
</dbReference>
<evidence type="ECO:0000256" key="5">
    <source>
        <dbReference type="ARBA" id="ARBA00022692"/>
    </source>
</evidence>
<reference evidence="9 10" key="1">
    <citation type="submission" date="2016-10" db="EMBL/GenBank/DDBJ databases">
        <authorList>
            <person name="de Groot N.N."/>
        </authorList>
    </citation>
    <scope>NUCLEOTIDE SEQUENCE [LARGE SCALE GENOMIC DNA]</scope>
    <source>
        <strain evidence="9 10">DSM 23042</strain>
    </source>
</reference>
<keyword evidence="4" id="KW-1003">Cell membrane</keyword>
<evidence type="ECO:0000256" key="7">
    <source>
        <dbReference type="ARBA" id="ARBA00023136"/>
    </source>
</evidence>
<name>A0A1H9R4I2_9RHOB</name>
<feature type="transmembrane region" description="Helical" evidence="8">
    <location>
        <begin position="176"/>
        <end position="194"/>
    </location>
</feature>
<organism evidence="9 10">
    <name type="scientific">Tranquillimonas rosea</name>
    <dbReference type="NCBI Taxonomy" id="641238"/>
    <lineage>
        <taxon>Bacteria</taxon>
        <taxon>Pseudomonadati</taxon>
        <taxon>Pseudomonadota</taxon>
        <taxon>Alphaproteobacteria</taxon>
        <taxon>Rhodobacterales</taxon>
        <taxon>Roseobacteraceae</taxon>
        <taxon>Tranquillimonas</taxon>
    </lineage>
</organism>
<keyword evidence="10" id="KW-1185">Reference proteome</keyword>
<dbReference type="AlphaFoldDB" id="A0A1H9R4I2"/>
<feature type="transmembrane region" description="Helical" evidence="8">
    <location>
        <begin position="22"/>
        <end position="40"/>
    </location>
</feature>
<keyword evidence="5 8" id="KW-0812">Transmembrane</keyword>
<dbReference type="InterPro" id="IPR011606">
    <property type="entry name" value="Brnchd-chn_aa_trnsp_permease"/>
</dbReference>
<comment type="similarity">
    <text evidence="2">Belongs to the AzlC family.</text>
</comment>
<comment type="subcellular location">
    <subcellularLocation>
        <location evidence="1">Cell membrane</location>
        <topology evidence="1">Multi-pass membrane protein</topology>
    </subcellularLocation>
</comment>
<dbReference type="STRING" id="641238.SAMN04490244_102123"/>
<evidence type="ECO:0000256" key="2">
    <source>
        <dbReference type="ARBA" id="ARBA00010735"/>
    </source>
</evidence>